<dbReference type="EMBL" id="JASZZN010000003">
    <property type="protein sequence ID" value="MDM4014981.1"/>
    <property type="molecule type" value="Genomic_DNA"/>
</dbReference>
<dbReference type="RefSeq" id="WP_289162564.1">
    <property type="nucleotide sequence ID" value="NZ_JASZZN010000003.1"/>
</dbReference>
<reference evidence="1 2" key="1">
    <citation type="submission" date="2023-06" db="EMBL/GenBank/DDBJ databases">
        <title>Roseiconus lacunae JC819 isolated from Gulf of Mannar region, Tamil Nadu.</title>
        <authorList>
            <person name="Pk S."/>
            <person name="Ch S."/>
            <person name="Ch V.R."/>
        </authorList>
    </citation>
    <scope>NUCLEOTIDE SEQUENCE [LARGE SCALE GENOMIC DNA]</scope>
    <source>
        <strain evidence="1 2">JC819</strain>
    </source>
</reference>
<evidence type="ECO:0000313" key="1">
    <source>
        <dbReference type="EMBL" id="MDM4014981.1"/>
    </source>
</evidence>
<gene>
    <name evidence="1" type="ORF">QTN89_06040</name>
</gene>
<dbReference type="Proteomes" id="UP001239462">
    <property type="component" value="Unassembled WGS sequence"/>
</dbReference>
<sequence>MMTVCGRVDLIVVGSAAKLFIGVGLLGWTREFDWSEVTKIDEDVLGYEYSGSSGQVISLVGRTRLIFDSMTTEARRYYLLQGLLLLHQRS</sequence>
<name>A0ABT7PFG5_9BACT</name>
<proteinExistence type="predicted"/>
<organism evidence="1 2">
    <name type="scientific">Roseiconus lacunae</name>
    <dbReference type="NCBI Taxonomy" id="2605694"/>
    <lineage>
        <taxon>Bacteria</taxon>
        <taxon>Pseudomonadati</taxon>
        <taxon>Planctomycetota</taxon>
        <taxon>Planctomycetia</taxon>
        <taxon>Pirellulales</taxon>
        <taxon>Pirellulaceae</taxon>
        <taxon>Roseiconus</taxon>
    </lineage>
</organism>
<comment type="caution">
    <text evidence="1">The sequence shown here is derived from an EMBL/GenBank/DDBJ whole genome shotgun (WGS) entry which is preliminary data.</text>
</comment>
<protein>
    <submittedName>
        <fullName evidence="1">Uncharacterized protein</fullName>
    </submittedName>
</protein>
<evidence type="ECO:0000313" key="2">
    <source>
        <dbReference type="Proteomes" id="UP001239462"/>
    </source>
</evidence>
<accession>A0ABT7PFG5</accession>
<keyword evidence="2" id="KW-1185">Reference proteome</keyword>